<feature type="domain" description="Ketoreductase" evidence="2">
    <location>
        <begin position="28"/>
        <end position="207"/>
    </location>
</feature>
<dbReference type="InterPro" id="IPR057326">
    <property type="entry name" value="KR_dom"/>
</dbReference>
<evidence type="ECO:0000256" key="1">
    <source>
        <dbReference type="ARBA" id="ARBA00006484"/>
    </source>
</evidence>
<organism evidence="3 4">
    <name type="scientific">Yersinia enterocolitica LC20</name>
    <dbReference type="NCBI Taxonomy" id="1443113"/>
    <lineage>
        <taxon>Bacteria</taxon>
        <taxon>Pseudomonadati</taxon>
        <taxon>Pseudomonadota</taxon>
        <taxon>Gammaproteobacteria</taxon>
        <taxon>Enterobacterales</taxon>
        <taxon>Yersiniaceae</taxon>
        <taxon>Yersinia</taxon>
    </lineage>
</organism>
<dbReference type="PRINTS" id="PR00080">
    <property type="entry name" value="SDRFAMILY"/>
</dbReference>
<evidence type="ECO:0000259" key="2">
    <source>
        <dbReference type="SMART" id="SM00822"/>
    </source>
</evidence>
<dbReference type="KEGG" id="yel:LC20_03973"/>
<evidence type="ECO:0000313" key="4">
    <source>
        <dbReference type="Proteomes" id="UP000230961"/>
    </source>
</evidence>
<protein>
    <submittedName>
        <fullName evidence="3">Dehydrogenase</fullName>
    </submittedName>
</protein>
<dbReference type="SMART" id="SM00822">
    <property type="entry name" value="PKS_KR"/>
    <property type="match status" value="1"/>
</dbReference>
<name>A0A7U4K204_YEREN</name>
<dbReference type="InterPro" id="IPR020904">
    <property type="entry name" value="Sc_DH/Rdtase_CS"/>
</dbReference>
<dbReference type="Proteomes" id="UP000230961">
    <property type="component" value="Chromosome"/>
</dbReference>
<reference evidence="3 4" key="1">
    <citation type="submission" date="2017-11" db="EMBL/GenBank/DDBJ databases">
        <title>The complete genome sequence and comparative genome analysis of Yersinia enterocolitica strain LC20.</title>
        <authorList>
            <person name="Shi G."/>
            <person name="Su M."/>
            <person name="Liang J."/>
            <person name="Gu W."/>
            <person name="Xiao Y."/>
            <person name="Zhang Z."/>
            <person name="Qiu H."/>
            <person name="Duan R."/>
            <person name="Zhang Z."/>
            <person name="Li Y."/>
            <person name="Zhang X."/>
            <person name="Ling Y."/>
            <person name="Song L."/>
            <person name="Chen M."/>
            <person name="Zhao Y."/>
            <person name="Wu J."/>
            <person name="Jing H."/>
            <person name="Xiao J."/>
            <person name="Wang X."/>
        </authorList>
    </citation>
    <scope>NUCLEOTIDE SEQUENCE [LARGE SCALE GENOMIC DNA]</scope>
    <source>
        <strain evidence="3 4">LC20</strain>
    </source>
</reference>
<dbReference type="PROSITE" id="PS00061">
    <property type="entry name" value="ADH_SHORT"/>
    <property type="match status" value="1"/>
</dbReference>
<sequence>MLTVVSAADNLRVFMSHIIDKLFSLRGKVVLVSGAGGAIGSVLSKALANAGATVALHDIDIARIQPIQDAIEAEGGKALSIIADLSDVAACRQLVDTVYEQLGQIDVLLTSAGVNRRKPIKDVSAEDFDAIIDINLRSVYFLAQAVQPYMAKQGGGKIVNISSLSAKHAFNTISVYAASKAAVSQLTKAMAREWVGDNIQVNAIEPGFIKTEFTRPLWDDEYRSKWFQNFIPQGRLGNPDDLIGAVLFLSSAASTYLTGQAITIDGGVLSGSSWVNPAPLILEEAENSTG</sequence>
<comment type="similarity">
    <text evidence="1">Belongs to the short-chain dehydrogenases/reductases (SDR) family.</text>
</comment>
<dbReference type="InterPro" id="IPR036291">
    <property type="entry name" value="NAD(P)-bd_dom_sf"/>
</dbReference>
<dbReference type="PANTHER" id="PTHR42760">
    <property type="entry name" value="SHORT-CHAIN DEHYDROGENASES/REDUCTASES FAMILY MEMBER"/>
    <property type="match status" value="1"/>
</dbReference>
<dbReference type="Pfam" id="PF13561">
    <property type="entry name" value="adh_short_C2"/>
    <property type="match status" value="1"/>
</dbReference>
<dbReference type="PRINTS" id="PR00081">
    <property type="entry name" value="GDHRDH"/>
</dbReference>
<evidence type="ECO:0000313" key="3">
    <source>
        <dbReference type="EMBL" id="AHM75226.2"/>
    </source>
</evidence>
<dbReference type="GO" id="GO:0016616">
    <property type="term" value="F:oxidoreductase activity, acting on the CH-OH group of donors, NAD or NADP as acceptor"/>
    <property type="evidence" value="ECO:0007669"/>
    <property type="project" value="UniProtKB-ARBA"/>
</dbReference>
<accession>A0A7U4K204</accession>
<dbReference type="NCBIfam" id="NF005559">
    <property type="entry name" value="PRK07231.1"/>
    <property type="match status" value="1"/>
</dbReference>
<gene>
    <name evidence="3" type="ORF">LC20_03973</name>
</gene>
<dbReference type="AlphaFoldDB" id="A0A7U4K204"/>
<dbReference type="InterPro" id="IPR002347">
    <property type="entry name" value="SDR_fam"/>
</dbReference>
<dbReference type="EMBL" id="CP007448">
    <property type="protein sequence ID" value="AHM75226.2"/>
    <property type="molecule type" value="Genomic_DNA"/>
</dbReference>
<proteinExistence type="inferred from homology"/>
<dbReference type="SUPFAM" id="SSF51735">
    <property type="entry name" value="NAD(P)-binding Rossmann-fold domains"/>
    <property type="match status" value="1"/>
</dbReference>
<dbReference type="FunFam" id="3.40.50.720:FF:000084">
    <property type="entry name" value="Short-chain dehydrogenase reductase"/>
    <property type="match status" value="1"/>
</dbReference>
<dbReference type="Gene3D" id="3.40.50.720">
    <property type="entry name" value="NAD(P)-binding Rossmann-like Domain"/>
    <property type="match status" value="1"/>
</dbReference>